<name>A0A0B2V2L9_TOXCA</name>
<sequence>MFGSKDDHQVLPAFSCPNVMINSYCERRKTYPSRRVATLEVDRHRNSRRFAKIEFYLGSKGSISIPFRTAVFRVVQWSRSEWQAFNIIKSQTLKSSCYLR</sequence>
<dbReference type="Proteomes" id="UP000031036">
    <property type="component" value="Unassembled WGS sequence"/>
</dbReference>
<accession>A0A0B2V2L9</accession>
<protein>
    <submittedName>
        <fullName evidence="1">Uncharacterized protein</fullName>
    </submittedName>
</protein>
<evidence type="ECO:0000313" key="2">
    <source>
        <dbReference type="Proteomes" id="UP000031036"/>
    </source>
</evidence>
<gene>
    <name evidence="1" type="ORF">Tcan_00933</name>
</gene>
<evidence type="ECO:0000313" key="1">
    <source>
        <dbReference type="EMBL" id="KHN77696.1"/>
    </source>
</evidence>
<proteinExistence type="predicted"/>
<dbReference type="EMBL" id="JPKZ01002256">
    <property type="protein sequence ID" value="KHN77696.1"/>
    <property type="molecule type" value="Genomic_DNA"/>
</dbReference>
<dbReference type="AlphaFoldDB" id="A0A0B2V2L9"/>
<feature type="non-terminal residue" evidence="1">
    <location>
        <position position="100"/>
    </location>
</feature>
<reference evidence="1 2" key="1">
    <citation type="submission" date="2014-11" db="EMBL/GenBank/DDBJ databases">
        <title>Genetic blueprint of the zoonotic pathogen Toxocara canis.</title>
        <authorList>
            <person name="Zhu X.-Q."/>
            <person name="Korhonen P.K."/>
            <person name="Cai H."/>
            <person name="Young N.D."/>
            <person name="Nejsum P."/>
            <person name="von Samson-Himmelstjerna G."/>
            <person name="Boag P.R."/>
            <person name="Tan P."/>
            <person name="Li Q."/>
            <person name="Min J."/>
            <person name="Yang Y."/>
            <person name="Wang X."/>
            <person name="Fang X."/>
            <person name="Hall R.S."/>
            <person name="Hofmann A."/>
            <person name="Sternberg P.W."/>
            <person name="Jex A.R."/>
            <person name="Gasser R.B."/>
        </authorList>
    </citation>
    <scope>NUCLEOTIDE SEQUENCE [LARGE SCALE GENOMIC DNA]</scope>
    <source>
        <strain evidence="1">PN_DK_2014</strain>
    </source>
</reference>
<keyword evidence="2" id="KW-1185">Reference proteome</keyword>
<comment type="caution">
    <text evidence="1">The sequence shown here is derived from an EMBL/GenBank/DDBJ whole genome shotgun (WGS) entry which is preliminary data.</text>
</comment>
<organism evidence="1 2">
    <name type="scientific">Toxocara canis</name>
    <name type="common">Canine roundworm</name>
    <dbReference type="NCBI Taxonomy" id="6265"/>
    <lineage>
        <taxon>Eukaryota</taxon>
        <taxon>Metazoa</taxon>
        <taxon>Ecdysozoa</taxon>
        <taxon>Nematoda</taxon>
        <taxon>Chromadorea</taxon>
        <taxon>Rhabditida</taxon>
        <taxon>Spirurina</taxon>
        <taxon>Ascaridomorpha</taxon>
        <taxon>Ascaridoidea</taxon>
        <taxon>Toxocaridae</taxon>
        <taxon>Toxocara</taxon>
    </lineage>
</organism>